<dbReference type="Proteomes" id="UP000251135">
    <property type="component" value="Unassembled WGS sequence"/>
</dbReference>
<comment type="caution">
    <text evidence="4">The sequence shown here is derived from an EMBL/GenBank/DDBJ whole genome shotgun (WGS) entry which is preliminary data.</text>
</comment>
<feature type="signal peptide" evidence="2">
    <location>
        <begin position="1"/>
        <end position="21"/>
    </location>
</feature>
<accession>A0A363D2M5</accession>
<keyword evidence="1 2" id="KW-0732">Signal</keyword>
<evidence type="ECO:0000259" key="3">
    <source>
        <dbReference type="Pfam" id="PF13505"/>
    </source>
</evidence>
<dbReference type="OrthoDB" id="5347019at2"/>
<evidence type="ECO:0000313" key="5">
    <source>
        <dbReference type="Proteomes" id="UP000251135"/>
    </source>
</evidence>
<gene>
    <name evidence="4" type="ORF">B0174_04515</name>
</gene>
<dbReference type="InterPro" id="IPR011250">
    <property type="entry name" value="OMP/PagP_B-barrel"/>
</dbReference>
<evidence type="ECO:0000313" key="4">
    <source>
        <dbReference type="EMBL" id="PUE65590.1"/>
    </source>
</evidence>
<dbReference type="EMBL" id="MUXE01000004">
    <property type="protein sequence ID" value="PUE65590.1"/>
    <property type="molecule type" value="Genomic_DNA"/>
</dbReference>
<dbReference type="AlphaFoldDB" id="A0A363D2M5"/>
<sequence length="161" mass="17338">MMKKRLLAITLIASLTSLLNAEGFDTKVSVGASSAKIKNDRYTQYGIGYTSNTRLDNGIILGFGNSLSYGNVRNGVEAISVDMDLRAGYEIIQNLTGFAIGTGVAQTVDNSTATGLGYGGSLEYKLTRNVAVEGSYRTITMNDSPKDYDYDVSNIAVKFNF</sequence>
<keyword evidence="5" id="KW-1185">Reference proteome</keyword>
<evidence type="ECO:0000256" key="1">
    <source>
        <dbReference type="ARBA" id="ARBA00022729"/>
    </source>
</evidence>
<protein>
    <recommendedName>
        <fullName evidence="3">Outer membrane protein beta-barrel domain-containing protein</fullName>
    </recommendedName>
</protein>
<dbReference type="Pfam" id="PF13505">
    <property type="entry name" value="OMP_b-brl"/>
    <property type="match status" value="1"/>
</dbReference>
<dbReference type="InterPro" id="IPR027385">
    <property type="entry name" value="Beta-barrel_OMP"/>
</dbReference>
<feature type="chain" id="PRO_5016851926" description="Outer membrane protein beta-barrel domain-containing protein" evidence="2">
    <location>
        <begin position="22"/>
        <end position="161"/>
    </location>
</feature>
<name>A0A363D2M5_9BACT</name>
<proteinExistence type="predicted"/>
<evidence type="ECO:0000256" key="2">
    <source>
        <dbReference type="SAM" id="SignalP"/>
    </source>
</evidence>
<reference evidence="4 5" key="1">
    <citation type="submission" date="2017-02" db="EMBL/GenBank/DDBJ databases">
        <title>Arcobacter caeni sp. nov, a new Arcobacter species isolated from reclaimed water.</title>
        <authorList>
            <person name="Figueras M.J."/>
            <person name="Perez-Cataluna A."/>
            <person name="Salas-Masso N."/>
        </authorList>
    </citation>
    <scope>NUCLEOTIDE SEQUENCE [LARGE SCALE GENOMIC DNA]</scope>
    <source>
        <strain evidence="4 5">RW17-10</strain>
    </source>
</reference>
<feature type="domain" description="Outer membrane protein beta-barrel" evidence="3">
    <location>
        <begin position="9"/>
        <end position="161"/>
    </location>
</feature>
<organism evidence="4 5">
    <name type="scientific">Arcobacter caeni</name>
    <dbReference type="NCBI Taxonomy" id="1912877"/>
    <lineage>
        <taxon>Bacteria</taxon>
        <taxon>Pseudomonadati</taxon>
        <taxon>Campylobacterota</taxon>
        <taxon>Epsilonproteobacteria</taxon>
        <taxon>Campylobacterales</taxon>
        <taxon>Arcobacteraceae</taxon>
        <taxon>Arcobacter</taxon>
    </lineage>
</organism>
<dbReference type="SUPFAM" id="SSF56925">
    <property type="entry name" value="OMPA-like"/>
    <property type="match status" value="1"/>
</dbReference>